<evidence type="ECO:0000256" key="1">
    <source>
        <dbReference type="ARBA" id="ARBA00004141"/>
    </source>
</evidence>
<dbReference type="Proteomes" id="UP000237381">
    <property type="component" value="Unassembled WGS sequence"/>
</dbReference>
<dbReference type="EMBL" id="PQGA01000001">
    <property type="protein sequence ID" value="POR55979.1"/>
    <property type="molecule type" value="Genomic_DNA"/>
</dbReference>
<comment type="subcellular location">
    <subcellularLocation>
        <location evidence="5">Cell membrane</location>
        <topology evidence="5">Multi-pass membrane protein</topology>
    </subcellularLocation>
    <subcellularLocation>
        <location evidence="1">Membrane</location>
        <topology evidence="1">Multi-pass membrane protein</topology>
    </subcellularLocation>
</comment>
<dbReference type="InterPro" id="IPR051598">
    <property type="entry name" value="TSUP/Inactive_protease-like"/>
</dbReference>
<evidence type="ECO:0000256" key="5">
    <source>
        <dbReference type="RuleBase" id="RU363041"/>
    </source>
</evidence>
<name>A0A2S4MN07_9BURK</name>
<dbReference type="AlphaFoldDB" id="A0A2S4MN07"/>
<sequence length="298" mass="30902">MRDKTVAQNFRKISSIPAPERRFCDNSGLSPIRAAAMHLPHIEPLYSLSGLAVGFLVGLTGVGGGSLMTPILVLLFNVHPATAVGTDLLYAAATKSAGTLVHGLKGSVDWRVTLRLAAGSVPAATITLILLHRYGMDTPRAGHLIQAVLGAALLITAVALLFRPQLAAFAARHRHGPSETRTLLFTILTGAILGALVSLTSVGAGAIGVTVLLLLYPALPTVRIVGSDVAHAVPLTLLAGAGHWLLGSIDWSMLLSLLCGSLPGIAIGSMLSSRAPEKLLRMLLAATLTLVGVRLVLA</sequence>
<evidence type="ECO:0000313" key="6">
    <source>
        <dbReference type="EMBL" id="POR55979.1"/>
    </source>
</evidence>
<dbReference type="GO" id="GO:0005886">
    <property type="term" value="C:plasma membrane"/>
    <property type="evidence" value="ECO:0007669"/>
    <property type="project" value="UniProtKB-SubCell"/>
</dbReference>
<gene>
    <name evidence="6" type="ORF">B0G62_101375</name>
</gene>
<dbReference type="PANTHER" id="PTHR43701:SF2">
    <property type="entry name" value="MEMBRANE TRANSPORTER PROTEIN YJNA-RELATED"/>
    <property type="match status" value="1"/>
</dbReference>
<feature type="transmembrane region" description="Helical" evidence="5">
    <location>
        <begin position="45"/>
        <end position="65"/>
    </location>
</feature>
<feature type="transmembrane region" description="Helical" evidence="5">
    <location>
        <begin position="112"/>
        <end position="131"/>
    </location>
</feature>
<dbReference type="PANTHER" id="PTHR43701">
    <property type="entry name" value="MEMBRANE TRANSPORTER PROTEIN MJ0441-RELATED"/>
    <property type="match status" value="1"/>
</dbReference>
<keyword evidence="5" id="KW-1003">Cell membrane</keyword>
<dbReference type="InterPro" id="IPR002781">
    <property type="entry name" value="TM_pro_TauE-like"/>
</dbReference>
<organism evidence="6 7">
    <name type="scientific">Paraburkholderia eburnea</name>
    <dbReference type="NCBI Taxonomy" id="1189126"/>
    <lineage>
        <taxon>Bacteria</taxon>
        <taxon>Pseudomonadati</taxon>
        <taxon>Pseudomonadota</taxon>
        <taxon>Betaproteobacteria</taxon>
        <taxon>Burkholderiales</taxon>
        <taxon>Burkholderiaceae</taxon>
        <taxon>Paraburkholderia</taxon>
    </lineage>
</organism>
<evidence type="ECO:0000256" key="4">
    <source>
        <dbReference type="ARBA" id="ARBA00023136"/>
    </source>
</evidence>
<proteinExistence type="inferred from homology"/>
<feature type="transmembrane region" description="Helical" evidence="5">
    <location>
        <begin position="71"/>
        <end position="91"/>
    </location>
</feature>
<comment type="caution">
    <text evidence="6">The sequence shown here is derived from an EMBL/GenBank/DDBJ whole genome shotgun (WGS) entry which is preliminary data.</text>
</comment>
<feature type="transmembrane region" description="Helical" evidence="5">
    <location>
        <begin position="143"/>
        <end position="162"/>
    </location>
</feature>
<evidence type="ECO:0000256" key="2">
    <source>
        <dbReference type="ARBA" id="ARBA00022692"/>
    </source>
</evidence>
<reference evidence="6 7" key="1">
    <citation type="submission" date="2018-01" db="EMBL/GenBank/DDBJ databases">
        <title>Genomic Encyclopedia of Type Strains, Phase III (KMG-III): the genomes of soil and plant-associated and newly described type strains.</title>
        <authorList>
            <person name="Whitman W."/>
        </authorList>
    </citation>
    <scope>NUCLEOTIDE SEQUENCE [LARGE SCALE GENOMIC DNA]</scope>
    <source>
        <strain evidence="6 7">JCM 18070</strain>
    </source>
</reference>
<feature type="transmembrane region" description="Helical" evidence="5">
    <location>
        <begin position="244"/>
        <end position="267"/>
    </location>
</feature>
<protein>
    <recommendedName>
        <fullName evidence="5">Probable membrane transporter protein</fullName>
    </recommendedName>
</protein>
<keyword evidence="4 5" id="KW-0472">Membrane</keyword>
<keyword evidence="7" id="KW-1185">Reference proteome</keyword>
<comment type="similarity">
    <text evidence="5">Belongs to the 4-toluene sulfonate uptake permease (TSUP) (TC 2.A.102) family.</text>
</comment>
<keyword evidence="3 5" id="KW-1133">Transmembrane helix</keyword>
<keyword evidence="2 5" id="KW-0812">Transmembrane</keyword>
<evidence type="ECO:0000313" key="7">
    <source>
        <dbReference type="Proteomes" id="UP000237381"/>
    </source>
</evidence>
<feature type="transmembrane region" description="Helical" evidence="5">
    <location>
        <begin position="183"/>
        <end position="216"/>
    </location>
</feature>
<dbReference type="Pfam" id="PF01925">
    <property type="entry name" value="TauE"/>
    <property type="match status" value="1"/>
</dbReference>
<accession>A0A2S4MN07</accession>
<feature type="transmembrane region" description="Helical" evidence="5">
    <location>
        <begin position="279"/>
        <end position="297"/>
    </location>
</feature>
<evidence type="ECO:0000256" key="3">
    <source>
        <dbReference type="ARBA" id="ARBA00022989"/>
    </source>
</evidence>